<feature type="transmembrane region" description="Helical" evidence="6">
    <location>
        <begin position="95"/>
        <end position="117"/>
    </location>
</feature>
<dbReference type="Proteomes" id="UP001566132">
    <property type="component" value="Unassembled WGS sequence"/>
</dbReference>
<keyword evidence="9" id="KW-1185">Reference proteome</keyword>
<evidence type="ECO:0000256" key="4">
    <source>
        <dbReference type="ARBA" id="ARBA00022989"/>
    </source>
</evidence>
<feature type="transmembrane region" description="Helical" evidence="6">
    <location>
        <begin position="12"/>
        <end position="31"/>
    </location>
</feature>
<keyword evidence="3 6" id="KW-0812">Transmembrane</keyword>
<comment type="subcellular location">
    <subcellularLocation>
        <location evidence="1">Endomembrane system</location>
        <topology evidence="1">Multi-pass membrane protein</topology>
    </subcellularLocation>
</comment>
<feature type="transmembrane region" description="Helical" evidence="6">
    <location>
        <begin position="54"/>
        <end position="74"/>
    </location>
</feature>
<proteinExistence type="inferred from homology"/>
<feature type="domain" description="CWH43-like N-terminal" evidence="7">
    <location>
        <begin position="7"/>
        <end position="235"/>
    </location>
</feature>
<name>A0ABD1EA85_HYPHA</name>
<dbReference type="InterPro" id="IPR050911">
    <property type="entry name" value="DRAM/TMEM150_Autophagy_Mod"/>
</dbReference>
<evidence type="ECO:0000256" key="2">
    <source>
        <dbReference type="ARBA" id="ARBA00006565"/>
    </source>
</evidence>
<comment type="caution">
    <text evidence="8">The sequence shown here is derived from an EMBL/GenBank/DDBJ whole genome shotgun (WGS) entry which is preliminary data.</text>
</comment>
<evidence type="ECO:0000256" key="3">
    <source>
        <dbReference type="ARBA" id="ARBA00022692"/>
    </source>
</evidence>
<dbReference type="InterPro" id="IPR019402">
    <property type="entry name" value="CWH43_N"/>
</dbReference>
<evidence type="ECO:0000313" key="9">
    <source>
        <dbReference type="Proteomes" id="UP001566132"/>
    </source>
</evidence>
<evidence type="ECO:0000256" key="5">
    <source>
        <dbReference type="ARBA" id="ARBA00023136"/>
    </source>
</evidence>
<keyword evidence="5 6" id="KW-0472">Membrane</keyword>
<evidence type="ECO:0000259" key="7">
    <source>
        <dbReference type="Pfam" id="PF10277"/>
    </source>
</evidence>
<evidence type="ECO:0000256" key="1">
    <source>
        <dbReference type="ARBA" id="ARBA00004127"/>
    </source>
</evidence>
<feature type="transmembrane region" description="Helical" evidence="6">
    <location>
        <begin position="123"/>
        <end position="144"/>
    </location>
</feature>
<dbReference type="AlphaFoldDB" id="A0ABD1EA85"/>
<sequence>MPFKYLHVIPITQGLIFSITSAFAFIMAVFVNKDVPPVFPYISDVGVWSLERCIFTIGMDFGALFCMATLYIRYRQVIEILDSKRNELCYKRLKILNRISLYLSVLSQIGVVILAAFPDYPYFVPHLIGASSAFGCGIIFIAIQTYISFKLYPHFGKAFLNNIRLLLLVITFIALIVTSVAGTIAFSEFKGGDYTQWTKESGGYDYHLISVGGEWVLAPGLLLYIALYSIEFKHIILHNPSIEAKV</sequence>
<dbReference type="GO" id="GO:0012505">
    <property type="term" value="C:endomembrane system"/>
    <property type="evidence" value="ECO:0007669"/>
    <property type="project" value="UniProtKB-SubCell"/>
</dbReference>
<evidence type="ECO:0000256" key="6">
    <source>
        <dbReference type="SAM" id="Phobius"/>
    </source>
</evidence>
<keyword evidence="4 6" id="KW-1133">Transmembrane helix</keyword>
<dbReference type="PANTHER" id="PTHR21324">
    <property type="entry name" value="FASTING-INDUCIBLE INTEGRAL MEMBRANE PROTEIN TM6P1-RELATED"/>
    <property type="match status" value="1"/>
</dbReference>
<feature type="transmembrane region" description="Helical" evidence="6">
    <location>
        <begin position="206"/>
        <end position="227"/>
    </location>
</feature>
<feature type="transmembrane region" description="Helical" evidence="6">
    <location>
        <begin position="165"/>
        <end position="186"/>
    </location>
</feature>
<comment type="similarity">
    <text evidence="2">Belongs to the DRAM/TMEM150 family.</text>
</comment>
<gene>
    <name evidence="8" type="ORF">ABEB36_012152</name>
</gene>
<organism evidence="8 9">
    <name type="scientific">Hypothenemus hampei</name>
    <name type="common">Coffee berry borer</name>
    <dbReference type="NCBI Taxonomy" id="57062"/>
    <lineage>
        <taxon>Eukaryota</taxon>
        <taxon>Metazoa</taxon>
        <taxon>Ecdysozoa</taxon>
        <taxon>Arthropoda</taxon>
        <taxon>Hexapoda</taxon>
        <taxon>Insecta</taxon>
        <taxon>Pterygota</taxon>
        <taxon>Neoptera</taxon>
        <taxon>Endopterygota</taxon>
        <taxon>Coleoptera</taxon>
        <taxon>Polyphaga</taxon>
        <taxon>Cucujiformia</taxon>
        <taxon>Curculionidae</taxon>
        <taxon>Scolytinae</taxon>
        <taxon>Hypothenemus</taxon>
    </lineage>
</organism>
<reference evidence="8 9" key="1">
    <citation type="submission" date="2024-05" db="EMBL/GenBank/DDBJ databases">
        <title>Genetic variation in Jamaican populations of the coffee berry borer (Hypothenemus hampei).</title>
        <authorList>
            <person name="Errbii M."/>
            <person name="Myrie A."/>
        </authorList>
    </citation>
    <scope>NUCLEOTIDE SEQUENCE [LARGE SCALE GENOMIC DNA]</scope>
    <source>
        <strain evidence="8">JA-Hopewell-2020-01-JO</strain>
        <tissue evidence="8">Whole body</tissue>
    </source>
</reference>
<protein>
    <recommendedName>
        <fullName evidence="7">CWH43-like N-terminal domain-containing protein</fullName>
    </recommendedName>
</protein>
<dbReference type="PANTHER" id="PTHR21324:SF2">
    <property type="entry name" value="EG:22E5.9 PROTEIN"/>
    <property type="match status" value="1"/>
</dbReference>
<dbReference type="Pfam" id="PF10277">
    <property type="entry name" value="Frag1"/>
    <property type="match status" value="1"/>
</dbReference>
<evidence type="ECO:0000313" key="8">
    <source>
        <dbReference type="EMBL" id="KAL1491577.1"/>
    </source>
</evidence>
<dbReference type="EMBL" id="JBDJPC010000009">
    <property type="protein sequence ID" value="KAL1491577.1"/>
    <property type="molecule type" value="Genomic_DNA"/>
</dbReference>
<accession>A0ABD1EA85</accession>